<keyword evidence="7" id="KW-0833">Ubl conjugation pathway</keyword>
<evidence type="ECO:0000256" key="4">
    <source>
        <dbReference type="ARBA" id="ARBA00022692"/>
    </source>
</evidence>
<dbReference type="Pfam" id="PF00520">
    <property type="entry name" value="Ion_trans"/>
    <property type="match status" value="1"/>
</dbReference>
<feature type="compositionally biased region" description="Low complexity" evidence="14">
    <location>
        <begin position="1300"/>
        <end position="1315"/>
    </location>
</feature>
<dbReference type="PANTHER" id="PTHR13800">
    <property type="entry name" value="TRANSIENT RECEPTOR POTENTIAL CATION CHANNEL, SUBFAMILY M, MEMBER 6"/>
    <property type="match status" value="1"/>
</dbReference>
<dbReference type="Gene3D" id="3.30.40.10">
    <property type="entry name" value="Zinc/RING finger domain, C3HC4 (zinc finger)"/>
    <property type="match status" value="1"/>
</dbReference>
<keyword evidence="6 13" id="KW-0863">Zinc-finger</keyword>
<dbReference type="Proteomes" id="UP000663836">
    <property type="component" value="Unassembled WGS sequence"/>
</dbReference>
<dbReference type="Pfam" id="PF18139">
    <property type="entry name" value="LSDAT_euk"/>
    <property type="match status" value="1"/>
</dbReference>
<dbReference type="Pfam" id="PF12678">
    <property type="entry name" value="zf-rbx1"/>
    <property type="match status" value="1"/>
</dbReference>
<feature type="region of interest" description="Disordered" evidence="14">
    <location>
        <begin position="832"/>
        <end position="855"/>
    </location>
</feature>
<dbReference type="InterPro" id="IPR050927">
    <property type="entry name" value="TRPM"/>
</dbReference>
<feature type="compositionally biased region" description="Basic and acidic residues" evidence="14">
    <location>
        <begin position="1263"/>
        <end position="1275"/>
    </location>
</feature>
<comment type="pathway">
    <text evidence="2">Protein modification; protein ubiquitination.</text>
</comment>
<protein>
    <recommendedName>
        <fullName evidence="16">RING-type domain-containing protein</fullName>
    </recommendedName>
</protein>
<dbReference type="PANTHER" id="PTHR13800:SF12">
    <property type="entry name" value="TRANSIENT RECEPTOR POTENTIAL CATION CHANNEL SUBFAMILY M MEMBER-LIKE 2"/>
    <property type="match status" value="1"/>
</dbReference>
<dbReference type="InterPro" id="IPR024766">
    <property type="entry name" value="Znf_RING_H2"/>
</dbReference>
<evidence type="ECO:0000256" key="7">
    <source>
        <dbReference type="ARBA" id="ARBA00022786"/>
    </source>
</evidence>
<evidence type="ECO:0000259" key="16">
    <source>
        <dbReference type="PROSITE" id="PS50089"/>
    </source>
</evidence>
<dbReference type="InterPro" id="IPR005821">
    <property type="entry name" value="Ion_trans_dom"/>
</dbReference>
<reference evidence="17" key="1">
    <citation type="submission" date="2021-02" db="EMBL/GenBank/DDBJ databases">
        <authorList>
            <person name="Nowell W R."/>
        </authorList>
    </citation>
    <scope>NUCLEOTIDE SEQUENCE</scope>
</reference>
<feature type="compositionally biased region" description="Basic and acidic residues" evidence="14">
    <location>
        <begin position="1236"/>
        <end position="1245"/>
    </location>
</feature>
<dbReference type="InterPro" id="IPR001841">
    <property type="entry name" value="Znf_RING"/>
</dbReference>
<dbReference type="InterPro" id="IPR057366">
    <property type="entry name" value="TRPM-like"/>
</dbReference>
<comment type="caution">
    <text evidence="17">The sequence shown here is derived from an EMBL/GenBank/DDBJ whole genome shotgun (WGS) entry which is preliminary data.</text>
</comment>
<evidence type="ECO:0000256" key="15">
    <source>
        <dbReference type="SAM" id="Phobius"/>
    </source>
</evidence>
<feature type="domain" description="RING-type" evidence="16">
    <location>
        <begin position="1347"/>
        <end position="1400"/>
    </location>
</feature>
<keyword evidence="4 15" id="KW-0812">Transmembrane</keyword>
<evidence type="ECO:0000256" key="3">
    <source>
        <dbReference type="ARBA" id="ARBA00022448"/>
    </source>
</evidence>
<feature type="compositionally biased region" description="Polar residues" evidence="14">
    <location>
        <begin position="1276"/>
        <end position="1292"/>
    </location>
</feature>
<organism evidence="17 18">
    <name type="scientific">Rotaria sordida</name>
    <dbReference type="NCBI Taxonomy" id="392033"/>
    <lineage>
        <taxon>Eukaryota</taxon>
        <taxon>Metazoa</taxon>
        <taxon>Spiralia</taxon>
        <taxon>Gnathifera</taxon>
        <taxon>Rotifera</taxon>
        <taxon>Eurotatoria</taxon>
        <taxon>Bdelloidea</taxon>
        <taxon>Philodinida</taxon>
        <taxon>Philodinidae</taxon>
        <taxon>Rotaria</taxon>
    </lineage>
</organism>
<dbReference type="GO" id="GO:0099604">
    <property type="term" value="F:ligand-gated calcium channel activity"/>
    <property type="evidence" value="ECO:0007669"/>
    <property type="project" value="TreeGrafter"/>
</dbReference>
<evidence type="ECO:0000256" key="6">
    <source>
        <dbReference type="ARBA" id="ARBA00022771"/>
    </source>
</evidence>
<feature type="transmembrane region" description="Helical" evidence="15">
    <location>
        <begin position="792"/>
        <end position="811"/>
    </location>
</feature>
<feature type="transmembrane region" description="Helical" evidence="15">
    <location>
        <begin position="713"/>
        <end position="733"/>
    </location>
</feature>
<feature type="compositionally biased region" description="Polar residues" evidence="14">
    <location>
        <begin position="1251"/>
        <end position="1261"/>
    </location>
</feature>
<proteinExistence type="predicted"/>
<evidence type="ECO:0000313" key="18">
    <source>
        <dbReference type="Proteomes" id="UP000663836"/>
    </source>
</evidence>
<keyword evidence="5" id="KW-0479">Metal-binding</keyword>
<sequence>MASGQTSSLLIDNVQKILSVYVPNYNHDTLNKLLTLMGVKSHGTITFSDNKSHQADFIRIPNDAPVMHVQEFLNRHWFDEPPSLVISITGGAKEYNMKPRLLRAFRRGLLKVARTTGAWIITGGMNTGIMKLVGEIVQINPDRFRPIPLIGIATWGCVSGRQDLDVHGSNVQYAKSRSNTKGEAPLEPNHTKFIFVDDGSEKKYGREIAFRAKLEQAISGGFFSSKATTNSLNQYASLCGTSSLRPENSGPVPVVLLVVEGGPNTVRTVKEAVVENNIPAVFLEGTGRCCDLFAKAFRLYNEYRTKIEPDDEAPSNIDPNILTKRYDELKIRLREELKEELGAISNSNERPSTADIGTRSIDRTDYFELVYECIHTRRNFLNVISLSSRQSVEPDIDLVILQALLNATSGIGGCKTNMQRKREQLHLALEWNRVDIARNYIMRNEADWNIDLNDLFLLALVRNQTAFVELFLEHDFSLTDLFRDVDKLLTLYNYEKKETGGLIQSSHDALRTLYKERIQPLIGDFFEVDTALAQKDLTLNPESKNEIDDEISGCCGRRRYHSPPGINHRGSVHSEGSTAGSGTIMDADRELFLWSVIAGRRDLAVLFWSRGKNKICAALIATLIYKLHARDENDTSYKQSIEEFEGFAVQMLDKLYQANSKACLKAIIRQIPAYGNATWLELAVAADAKQFIAQRAVQDLFNDIWYGYINERASHITIIFSTFMILCSGFLPYNKQLVTADDKKAIDDTINKPHFFDRQTSKQKRIADRTRSAISQYFCNITTFIRAPYVKYLYNLYAHMIFLLLFSYVILCDFFPLYNFPVDTCAPFSNSENREDSISGKDDNEPITTNLWTGNAHNTSKSVSYGFQRRKRPAATEIILVIWVFTLVCEEIRQLFTIEAQSTRNAVIAYFKTFWNKLDVLALVLFFVGFALRYIPTSQCFCAARIVLSVDLSIWFIRSLDLFAAVKRLGPKLVMIGEMVHDLKFFMLMFFVFILAFGVPFYGLVYGVQEFSRHLPRKIINLAYWQIFGELQALDTFEKNYEPNGYAAFILLVAYMTIVSILLVNLLIAMFSNTFDRLQHDTDRIWKFQRYSLICEYLSRPSLPPPFIFFSHVWRLTLSILARCCKSSSIQTKYQEHLDRIRYKISLDDKSAANIEIAEDALGDEVYYNFLKIGRKAFDDTDLDEERVQSPQDNILNKIRTLENRIQLMNTQQVHMCEYLEHLMDGLKAMGGDRIKVPQRRRLDPEESFDDTNNNIDQSKQNYRRESLIDDDRPRSNSNPDEQQSQMINLFSSRRHMSENSQTSAQSTNANNNSNPTSDTVSSSVPFTLKRWNLVGIWSWDVAHDVCAICRTALSESCLRCQAASNLQECIIVWGTCNHSFHNCCMSQWVKQRAQCPLCQTDWVINRIGQ</sequence>
<dbReference type="GO" id="GO:0031461">
    <property type="term" value="C:cullin-RING ubiquitin ligase complex"/>
    <property type="evidence" value="ECO:0007669"/>
    <property type="project" value="UniProtKB-ARBA"/>
</dbReference>
<evidence type="ECO:0000256" key="5">
    <source>
        <dbReference type="ARBA" id="ARBA00022723"/>
    </source>
</evidence>
<feature type="transmembrane region" description="Helical" evidence="15">
    <location>
        <begin position="914"/>
        <end position="934"/>
    </location>
</feature>
<comment type="subcellular location">
    <subcellularLocation>
        <location evidence="1">Membrane</location>
        <topology evidence="1">Multi-pass membrane protein</topology>
    </subcellularLocation>
</comment>
<evidence type="ECO:0000256" key="13">
    <source>
        <dbReference type="PROSITE-ProRule" id="PRU00175"/>
    </source>
</evidence>
<dbReference type="EMBL" id="CAJOBD010000147">
    <property type="protein sequence ID" value="CAF3594185.1"/>
    <property type="molecule type" value="Genomic_DNA"/>
</dbReference>
<feature type="transmembrane region" description="Helical" evidence="15">
    <location>
        <begin position="1046"/>
        <end position="1068"/>
    </location>
</feature>
<accession>A0A818MRP6</accession>
<evidence type="ECO:0000256" key="1">
    <source>
        <dbReference type="ARBA" id="ARBA00004141"/>
    </source>
</evidence>
<evidence type="ECO:0000256" key="11">
    <source>
        <dbReference type="ARBA" id="ARBA00023136"/>
    </source>
</evidence>
<keyword evidence="9 15" id="KW-1133">Transmembrane helix</keyword>
<gene>
    <name evidence="17" type="ORF">JBS370_LOCUS3450</name>
</gene>
<keyword evidence="10" id="KW-0406">Ion transport</keyword>
<feature type="compositionally biased region" description="Polar residues" evidence="14">
    <location>
        <begin position="846"/>
        <end position="855"/>
    </location>
</feature>
<dbReference type="GO" id="GO:0005886">
    <property type="term" value="C:plasma membrane"/>
    <property type="evidence" value="ECO:0007669"/>
    <property type="project" value="TreeGrafter"/>
</dbReference>
<evidence type="ECO:0000256" key="14">
    <source>
        <dbReference type="SAM" id="MobiDB-lite"/>
    </source>
</evidence>
<feature type="compositionally biased region" description="Basic and acidic residues" evidence="14">
    <location>
        <begin position="832"/>
        <end position="844"/>
    </location>
</feature>
<evidence type="ECO:0000256" key="12">
    <source>
        <dbReference type="ARBA" id="ARBA00023303"/>
    </source>
</evidence>
<feature type="transmembrane region" description="Helical" evidence="15">
    <location>
        <begin position="946"/>
        <end position="964"/>
    </location>
</feature>
<keyword evidence="12" id="KW-0407">Ion channel</keyword>
<evidence type="ECO:0000256" key="9">
    <source>
        <dbReference type="ARBA" id="ARBA00022989"/>
    </source>
</evidence>
<feature type="region of interest" description="Disordered" evidence="14">
    <location>
        <begin position="1236"/>
        <end position="1322"/>
    </location>
</feature>
<keyword evidence="3" id="KW-0813">Transport</keyword>
<dbReference type="InterPro" id="IPR013083">
    <property type="entry name" value="Znf_RING/FYVE/PHD"/>
</dbReference>
<name>A0A818MRP6_9BILA</name>
<dbReference type="InterPro" id="IPR041491">
    <property type="entry name" value="TRPM_SLOG"/>
</dbReference>
<dbReference type="CDD" id="cd16466">
    <property type="entry name" value="RING-H2_RBX2"/>
    <property type="match status" value="1"/>
</dbReference>
<evidence type="ECO:0000256" key="8">
    <source>
        <dbReference type="ARBA" id="ARBA00022833"/>
    </source>
</evidence>
<dbReference type="PROSITE" id="PS50089">
    <property type="entry name" value="ZF_RING_2"/>
    <property type="match status" value="1"/>
</dbReference>
<dbReference type="Pfam" id="PF25508">
    <property type="entry name" value="TRPM2"/>
    <property type="match status" value="1"/>
</dbReference>
<feature type="transmembrane region" description="Helical" evidence="15">
    <location>
        <begin position="985"/>
        <end position="1008"/>
    </location>
</feature>
<dbReference type="SUPFAM" id="SSF57850">
    <property type="entry name" value="RING/U-box"/>
    <property type="match status" value="1"/>
</dbReference>
<keyword evidence="8" id="KW-0862">Zinc</keyword>
<keyword evidence="11 15" id="KW-0472">Membrane</keyword>
<evidence type="ECO:0000313" key="17">
    <source>
        <dbReference type="EMBL" id="CAF3594185.1"/>
    </source>
</evidence>
<evidence type="ECO:0000256" key="2">
    <source>
        <dbReference type="ARBA" id="ARBA00004906"/>
    </source>
</evidence>
<evidence type="ECO:0000256" key="10">
    <source>
        <dbReference type="ARBA" id="ARBA00023065"/>
    </source>
</evidence>
<dbReference type="GO" id="GO:0008270">
    <property type="term" value="F:zinc ion binding"/>
    <property type="evidence" value="ECO:0007669"/>
    <property type="project" value="UniProtKB-KW"/>
</dbReference>